<keyword evidence="1" id="KW-0175">Coiled coil</keyword>
<feature type="chain" id="PRO_5016237803" evidence="2">
    <location>
        <begin position="21"/>
        <end position="553"/>
    </location>
</feature>
<evidence type="ECO:0000256" key="1">
    <source>
        <dbReference type="SAM" id="Coils"/>
    </source>
</evidence>
<feature type="domain" description="Peptidoglycan binding-like" evidence="3">
    <location>
        <begin position="494"/>
        <end position="545"/>
    </location>
</feature>
<keyword evidence="5" id="KW-1185">Reference proteome</keyword>
<dbReference type="SUPFAM" id="SSF47090">
    <property type="entry name" value="PGBD-like"/>
    <property type="match status" value="2"/>
</dbReference>
<dbReference type="AlphaFoldDB" id="A0A318SV86"/>
<evidence type="ECO:0000256" key="2">
    <source>
        <dbReference type="SAM" id="SignalP"/>
    </source>
</evidence>
<dbReference type="Pfam" id="PF01471">
    <property type="entry name" value="PG_binding_1"/>
    <property type="match status" value="2"/>
</dbReference>
<dbReference type="EMBL" id="QJTE01000002">
    <property type="protein sequence ID" value="PYE84226.1"/>
    <property type="molecule type" value="Genomic_DNA"/>
</dbReference>
<dbReference type="InterPro" id="IPR036366">
    <property type="entry name" value="PGBDSf"/>
</dbReference>
<protein>
    <submittedName>
        <fullName evidence="4">Putative peptidoglycan binding protein</fullName>
    </submittedName>
</protein>
<evidence type="ECO:0000313" key="5">
    <source>
        <dbReference type="Proteomes" id="UP000248311"/>
    </source>
</evidence>
<comment type="caution">
    <text evidence="4">The sequence shown here is derived from an EMBL/GenBank/DDBJ whole genome shotgun (WGS) entry which is preliminary data.</text>
</comment>
<dbReference type="InterPro" id="IPR002477">
    <property type="entry name" value="Peptidoglycan-bd-like"/>
</dbReference>
<dbReference type="RefSeq" id="WP_110813343.1">
    <property type="nucleotide sequence ID" value="NZ_QJTE01000002.1"/>
</dbReference>
<dbReference type="Gene3D" id="1.10.101.10">
    <property type="entry name" value="PGBD-like superfamily/PGBD"/>
    <property type="match status" value="2"/>
</dbReference>
<feature type="coiled-coil region" evidence="1">
    <location>
        <begin position="353"/>
        <end position="380"/>
    </location>
</feature>
<accession>A0A318SV86</accession>
<dbReference type="InterPro" id="IPR036365">
    <property type="entry name" value="PGBD-like_sf"/>
</dbReference>
<sequence>MRLPIAPIVALIVAAPAALAQEDGTDAALIFGNEYYEVLGRTPNGASVIPAQEGLRALGFEVTALPNGRADATADALRSWQADAAGAQRLVAVMAGRFMTDGERSWYLTAEAEEPRLLSPGAQAIDLAGVLRLLAEAPGESILLLGVAEGDERYDSWLRAGLGPLDIPQGVTVLTGSPQAAAAFAGGALSQPQVDLAPLIAQAQGLEASGYLPASRVFMPAEAAQDEAPEQPQADTEADETLWQGATALDTVEGYRDYLRRFPNGQQAEAAEEAIAAILAEPNRDARLAEEGLELSRDRQREIQRSLSLLDYDTRGIDGIFGSGTRQAITNWQQQNGFPQTSYLTPEQISRLEAQAARRSAELEARAEQQRREAEQLDRAYWDETGSAGDEPGLRAYLERYPDGLFAETAADRLSMIEEEKRQAAEAQDRAAWDRAREADAIAGYEDYLNSYQNGAFRAEAQSRIQALQQASSDEAQSAQATETALGLNPLTRRLVEARLDGLNLEPGGVDGVFDENTRRALRRFQTDRELEVTGYLNEQTVVRLLADAITGQ</sequence>
<evidence type="ECO:0000313" key="4">
    <source>
        <dbReference type="EMBL" id="PYE84226.1"/>
    </source>
</evidence>
<keyword evidence="2" id="KW-0732">Signal</keyword>
<organism evidence="4 5">
    <name type="scientific">Pseudoroseicyclus aestuarii</name>
    <dbReference type="NCBI Taxonomy" id="1795041"/>
    <lineage>
        <taxon>Bacteria</taxon>
        <taxon>Pseudomonadati</taxon>
        <taxon>Pseudomonadota</taxon>
        <taxon>Alphaproteobacteria</taxon>
        <taxon>Rhodobacterales</taxon>
        <taxon>Paracoccaceae</taxon>
        <taxon>Pseudoroseicyclus</taxon>
    </lineage>
</organism>
<evidence type="ECO:0000259" key="3">
    <source>
        <dbReference type="Pfam" id="PF01471"/>
    </source>
</evidence>
<dbReference type="Proteomes" id="UP000248311">
    <property type="component" value="Unassembled WGS sequence"/>
</dbReference>
<feature type="domain" description="Peptidoglycan binding-like" evidence="3">
    <location>
        <begin position="301"/>
        <end position="352"/>
    </location>
</feature>
<feature type="signal peptide" evidence="2">
    <location>
        <begin position="1"/>
        <end position="20"/>
    </location>
</feature>
<proteinExistence type="predicted"/>
<gene>
    <name evidence="4" type="ORF">DFP88_10221</name>
</gene>
<dbReference type="OrthoDB" id="8092964at2"/>
<reference evidence="4 5" key="1">
    <citation type="submission" date="2018-06" db="EMBL/GenBank/DDBJ databases">
        <title>Genomic Encyclopedia of Type Strains, Phase III (KMG-III): the genomes of soil and plant-associated and newly described type strains.</title>
        <authorList>
            <person name="Whitman W."/>
        </authorList>
    </citation>
    <scope>NUCLEOTIDE SEQUENCE [LARGE SCALE GENOMIC DNA]</scope>
    <source>
        <strain evidence="4 5">CECT 9025</strain>
    </source>
</reference>
<name>A0A318SV86_9RHOB</name>